<evidence type="ECO:0000313" key="2">
    <source>
        <dbReference type="Proteomes" id="UP001056120"/>
    </source>
</evidence>
<keyword evidence="2" id="KW-1185">Reference proteome</keyword>
<reference evidence="2" key="1">
    <citation type="journal article" date="2022" name="Mol. Ecol. Resour.">
        <title>The genomes of chicory, endive, great burdock and yacon provide insights into Asteraceae palaeo-polyploidization history and plant inulin production.</title>
        <authorList>
            <person name="Fan W."/>
            <person name="Wang S."/>
            <person name="Wang H."/>
            <person name="Wang A."/>
            <person name="Jiang F."/>
            <person name="Liu H."/>
            <person name="Zhao H."/>
            <person name="Xu D."/>
            <person name="Zhang Y."/>
        </authorList>
    </citation>
    <scope>NUCLEOTIDE SEQUENCE [LARGE SCALE GENOMIC DNA]</scope>
    <source>
        <strain evidence="2">cv. Yunnan</strain>
    </source>
</reference>
<dbReference type="EMBL" id="CM042026">
    <property type="protein sequence ID" value="KAI3805631.1"/>
    <property type="molecule type" value="Genomic_DNA"/>
</dbReference>
<reference evidence="1 2" key="2">
    <citation type="journal article" date="2022" name="Mol. Ecol. Resour.">
        <title>The genomes of chicory, endive, great burdock and yacon provide insights into Asteraceae paleo-polyploidization history and plant inulin production.</title>
        <authorList>
            <person name="Fan W."/>
            <person name="Wang S."/>
            <person name="Wang H."/>
            <person name="Wang A."/>
            <person name="Jiang F."/>
            <person name="Liu H."/>
            <person name="Zhao H."/>
            <person name="Xu D."/>
            <person name="Zhang Y."/>
        </authorList>
    </citation>
    <scope>NUCLEOTIDE SEQUENCE [LARGE SCALE GENOMIC DNA]</scope>
    <source>
        <strain evidence="2">cv. Yunnan</strain>
        <tissue evidence="1">Leaves</tissue>
    </source>
</reference>
<evidence type="ECO:0000313" key="1">
    <source>
        <dbReference type="EMBL" id="KAI3805631.1"/>
    </source>
</evidence>
<organism evidence="1 2">
    <name type="scientific">Smallanthus sonchifolius</name>
    <dbReference type="NCBI Taxonomy" id="185202"/>
    <lineage>
        <taxon>Eukaryota</taxon>
        <taxon>Viridiplantae</taxon>
        <taxon>Streptophyta</taxon>
        <taxon>Embryophyta</taxon>
        <taxon>Tracheophyta</taxon>
        <taxon>Spermatophyta</taxon>
        <taxon>Magnoliopsida</taxon>
        <taxon>eudicotyledons</taxon>
        <taxon>Gunneridae</taxon>
        <taxon>Pentapetalae</taxon>
        <taxon>asterids</taxon>
        <taxon>campanulids</taxon>
        <taxon>Asterales</taxon>
        <taxon>Asteraceae</taxon>
        <taxon>Asteroideae</taxon>
        <taxon>Heliantheae alliance</taxon>
        <taxon>Millerieae</taxon>
        <taxon>Smallanthus</taxon>
    </lineage>
</organism>
<name>A0ACB9IDR6_9ASTR</name>
<gene>
    <name evidence="1" type="ORF">L1987_28187</name>
</gene>
<sequence>MDMKMARSSTVKYERVHDRSGSMAHEPMGSSKSVWKLIWKKLRKERKKFMMRSTLKHVRVSYDEPSYVQNFDQGYEWRNELDILSRSFSVQYTKRASIIV</sequence>
<dbReference type="Proteomes" id="UP001056120">
    <property type="component" value="Linkage Group LG09"/>
</dbReference>
<accession>A0ACB9IDR6</accession>
<proteinExistence type="predicted"/>
<comment type="caution">
    <text evidence="1">The sequence shown here is derived from an EMBL/GenBank/DDBJ whole genome shotgun (WGS) entry which is preliminary data.</text>
</comment>
<protein>
    <submittedName>
        <fullName evidence="1">Uncharacterized protein</fullName>
    </submittedName>
</protein>